<reference evidence="1" key="2">
    <citation type="submission" date="2025-09" db="UniProtKB">
        <authorList>
            <consortium name="Ensembl"/>
        </authorList>
    </citation>
    <scope>IDENTIFICATION</scope>
</reference>
<organism evidence="1 2">
    <name type="scientific">Leptobrachium leishanense</name>
    <name type="common">Leishan spiny toad</name>
    <dbReference type="NCBI Taxonomy" id="445787"/>
    <lineage>
        <taxon>Eukaryota</taxon>
        <taxon>Metazoa</taxon>
        <taxon>Chordata</taxon>
        <taxon>Craniata</taxon>
        <taxon>Vertebrata</taxon>
        <taxon>Euteleostomi</taxon>
        <taxon>Amphibia</taxon>
        <taxon>Batrachia</taxon>
        <taxon>Anura</taxon>
        <taxon>Pelobatoidea</taxon>
        <taxon>Megophryidae</taxon>
        <taxon>Leptobrachium</taxon>
    </lineage>
</organism>
<dbReference type="Proteomes" id="UP000694569">
    <property type="component" value="Unplaced"/>
</dbReference>
<dbReference type="Ensembl" id="ENSLLET00000009536.1">
    <property type="protein sequence ID" value="ENSLLEP00000009181.1"/>
    <property type="gene ID" value="ENSLLEG00000005843.1"/>
</dbReference>
<protein>
    <submittedName>
        <fullName evidence="1">Uncharacterized protein</fullName>
    </submittedName>
</protein>
<reference evidence="1" key="1">
    <citation type="submission" date="2025-08" db="UniProtKB">
        <authorList>
            <consortium name="Ensembl"/>
        </authorList>
    </citation>
    <scope>IDENTIFICATION</scope>
</reference>
<sequence length="73" mass="8585">VTQPPGHLDSHEGYEFWFTPVRSPLSLRYKTQTLVCAGDGEYIHVKVHRDFVRKFHLMGYQSRKAQDTPITYF</sequence>
<name>A0A8C5MAH9_9ANUR</name>
<keyword evidence="2" id="KW-1185">Reference proteome</keyword>
<dbReference type="AlphaFoldDB" id="A0A8C5MAH9"/>
<dbReference type="Gene3D" id="3.10.450.10">
    <property type="match status" value="1"/>
</dbReference>
<evidence type="ECO:0000313" key="2">
    <source>
        <dbReference type="Proteomes" id="UP000694569"/>
    </source>
</evidence>
<proteinExistence type="predicted"/>
<accession>A0A8C5MAH9</accession>
<evidence type="ECO:0000313" key="1">
    <source>
        <dbReference type="Ensembl" id="ENSLLEP00000009181.1"/>
    </source>
</evidence>